<dbReference type="RefSeq" id="WP_209970818.1">
    <property type="nucleotide sequence ID" value="NZ_JAGGLB010000003.1"/>
</dbReference>
<keyword evidence="1" id="KW-1133">Transmembrane helix</keyword>
<accession>A0ABS4IR63</accession>
<reference evidence="2 3" key="1">
    <citation type="submission" date="2021-03" db="EMBL/GenBank/DDBJ databases">
        <title>Genomic Encyclopedia of Type Strains, Phase IV (KMG-IV): sequencing the most valuable type-strain genomes for metagenomic binning, comparative biology and taxonomic classification.</title>
        <authorList>
            <person name="Goeker M."/>
        </authorList>
    </citation>
    <scope>NUCLEOTIDE SEQUENCE [LARGE SCALE GENOMIC DNA]</scope>
    <source>
        <strain evidence="2 3">DSM 26048</strain>
    </source>
</reference>
<feature type="transmembrane region" description="Helical" evidence="1">
    <location>
        <begin position="195"/>
        <end position="213"/>
    </location>
</feature>
<evidence type="ECO:0000313" key="3">
    <source>
        <dbReference type="Proteomes" id="UP001519287"/>
    </source>
</evidence>
<evidence type="ECO:0000256" key="1">
    <source>
        <dbReference type="SAM" id="Phobius"/>
    </source>
</evidence>
<keyword evidence="1" id="KW-0812">Transmembrane</keyword>
<feature type="transmembrane region" description="Helical" evidence="1">
    <location>
        <begin position="26"/>
        <end position="48"/>
    </location>
</feature>
<feature type="transmembrane region" description="Helical" evidence="1">
    <location>
        <begin position="104"/>
        <end position="128"/>
    </location>
</feature>
<dbReference type="InterPro" id="IPR010288">
    <property type="entry name" value="EcsB_ABC"/>
</dbReference>
<gene>
    <name evidence="2" type="ORF">J2Z66_001661</name>
</gene>
<feature type="transmembrane region" description="Helical" evidence="1">
    <location>
        <begin position="169"/>
        <end position="189"/>
    </location>
</feature>
<feature type="transmembrane region" description="Helical" evidence="1">
    <location>
        <begin position="140"/>
        <end position="162"/>
    </location>
</feature>
<proteinExistence type="predicted"/>
<feature type="transmembrane region" description="Helical" evidence="1">
    <location>
        <begin position="291"/>
        <end position="310"/>
    </location>
</feature>
<dbReference type="Pfam" id="PF05975">
    <property type="entry name" value="EcsB"/>
    <property type="match status" value="1"/>
</dbReference>
<evidence type="ECO:0000313" key="2">
    <source>
        <dbReference type="EMBL" id="MBP1990063.1"/>
    </source>
</evidence>
<organism evidence="2 3">
    <name type="scientific">Paenibacillus eucommiae</name>
    <dbReference type="NCBI Taxonomy" id="1355755"/>
    <lineage>
        <taxon>Bacteria</taxon>
        <taxon>Bacillati</taxon>
        <taxon>Bacillota</taxon>
        <taxon>Bacilli</taxon>
        <taxon>Bacillales</taxon>
        <taxon>Paenibacillaceae</taxon>
        <taxon>Paenibacillus</taxon>
    </lineage>
</organism>
<dbReference type="Proteomes" id="UP001519287">
    <property type="component" value="Unassembled WGS sequence"/>
</dbReference>
<feature type="transmembrane region" description="Helical" evidence="1">
    <location>
        <begin position="382"/>
        <end position="401"/>
    </location>
</feature>
<keyword evidence="1" id="KW-0472">Membrane</keyword>
<dbReference type="EMBL" id="JAGGLB010000003">
    <property type="protein sequence ID" value="MBP1990063.1"/>
    <property type="molecule type" value="Genomic_DNA"/>
</dbReference>
<feature type="transmembrane region" description="Helical" evidence="1">
    <location>
        <begin position="355"/>
        <end position="376"/>
    </location>
</feature>
<comment type="caution">
    <text evidence="2">The sequence shown here is derived from an EMBL/GenBank/DDBJ whole genome shotgun (WGS) entry which is preliminary data.</text>
</comment>
<protein>
    <submittedName>
        <fullName evidence="2">ABC-2 type transport system permease protein</fullName>
    </submittedName>
</protein>
<sequence>MFTVNRLFYKRLVSYYKFQFANFRSVVDWTVALYLVIPGLLTAGYFYMTWWQAAPPWIEHIPYFVMAILLFILATRGTVRLFVEDGDQLFLLQRVHWFSALLKRGLMYTLIVHCAASAVFVMLLAPLLLLQYELSSFELVILFVFICCFRVSAALLGNLLSVRFNGWRYGLLITFVQLFMAVLFVFLVLTCTKQPLLLTVTCMGLALLTGWMIRRRLRVKGAFYHDVDHEQKQKMKFAALLLSTVIEKRPRQRRRKPLLFSNSNLIFRKRTPASGLAEMFVKSFFRSWTQIRLYLQFVLIAAGALSFHFMPGLIKGALWLAFGFLLVYWMKTYGKEMLSSEFVQLFAWKKEDSRSALVKAVFIMALPGFLIISAAFGISISSWSGLIVMIPAGGLVIYAISKLLTPW</sequence>
<name>A0ABS4IR63_9BACL</name>
<keyword evidence="3" id="KW-1185">Reference proteome</keyword>
<feature type="transmembrane region" description="Helical" evidence="1">
    <location>
        <begin position="60"/>
        <end position="83"/>
    </location>
</feature>
<feature type="transmembrane region" description="Helical" evidence="1">
    <location>
        <begin position="316"/>
        <end position="334"/>
    </location>
</feature>